<reference evidence="10 11" key="1">
    <citation type="journal article" date="2016" name="Nat. Commun.">
        <title>Thousands of microbial genomes shed light on interconnected biogeochemical processes in an aquifer system.</title>
        <authorList>
            <person name="Anantharaman K."/>
            <person name="Brown C.T."/>
            <person name="Hug L.A."/>
            <person name="Sharon I."/>
            <person name="Castelle C.J."/>
            <person name="Probst A.J."/>
            <person name="Thomas B.C."/>
            <person name="Singh A."/>
            <person name="Wilkins M.J."/>
            <person name="Karaoz U."/>
            <person name="Brodie E.L."/>
            <person name="Williams K.H."/>
            <person name="Hubbard S.S."/>
            <person name="Banfield J.F."/>
        </authorList>
    </citation>
    <scope>NUCLEOTIDE SEQUENCE [LARGE SCALE GENOMIC DNA]</scope>
</reference>
<feature type="domain" description="MobA-like NTP transferase" evidence="9">
    <location>
        <begin position="10"/>
        <end position="136"/>
    </location>
</feature>
<keyword evidence="3" id="KW-0808">Transferase</keyword>
<evidence type="ECO:0000256" key="2">
    <source>
        <dbReference type="ARBA" id="ARBA00007947"/>
    </source>
</evidence>
<dbReference type="GO" id="GO:0003977">
    <property type="term" value="F:UDP-N-acetylglucosamine diphosphorylase activity"/>
    <property type="evidence" value="ECO:0007669"/>
    <property type="project" value="UniProtKB-EC"/>
</dbReference>
<dbReference type="AlphaFoldDB" id="A0A1F6MVQ1"/>
<evidence type="ECO:0000256" key="3">
    <source>
        <dbReference type="ARBA" id="ARBA00022679"/>
    </source>
</evidence>
<comment type="caution">
    <text evidence="10">The sequence shown here is derived from an EMBL/GenBank/DDBJ whole genome shotgun (WGS) entry which is preliminary data.</text>
</comment>
<organism evidence="10 11">
    <name type="scientific">Candidatus Magasanikbacteria bacterium RIFCSPLOWO2_12_FULL_43_12</name>
    <dbReference type="NCBI Taxonomy" id="1798692"/>
    <lineage>
        <taxon>Bacteria</taxon>
        <taxon>Candidatus Magasanikiibacteriota</taxon>
    </lineage>
</organism>
<evidence type="ECO:0000313" key="11">
    <source>
        <dbReference type="Proteomes" id="UP000178347"/>
    </source>
</evidence>
<dbReference type="InterPro" id="IPR029044">
    <property type="entry name" value="Nucleotide-diphossugar_trans"/>
</dbReference>
<dbReference type="GO" id="GO:0019134">
    <property type="term" value="F:glucosamine-1-phosphate N-acetyltransferase activity"/>
    <property type="evidence" value="ECO:0007669"/>
    <property type="project" value="UniProtKB-EC"/>
</dbReference>
<comment type="similarity">
    <text evidence="2">In the N-terminal section; belongs to the N-acetylglucosamine-1-phosphate uridyltransferase family.</text>
</comment>
<evidence type="ECO:0000256" key="5">
    <source>
        <dbReference type="ARBA" id="ARBA00023315"/>
    </source>
</evidence>
<comment type="catalytic activity">
    <reaction evidence="6">
        <text>alpha-D-glucosamine 1-phosphate + acetyl-CoA = N-acetyl-alpha-D-glucosamine 1-phosphate + CoA + H(+)</text>
        <dbReference type="Rhea" id="RHEA:13725"/>
        <dbReference type="ChEBI" id="CHEBI:15378"/>
        <dbReference type="ChEBI" id="CHEBI:57287"/>
        <dbReference type="ChEBI" id="CHEBI:57288"/>
        <dbReference type="ChEBI" id="CHEBI:57776"/>
        <dbReference type="ChEBI" id="CHEBI:58516"/>
        <dbReference type="EC" id="2.3.1.157"/>
    </reaction>
</comment>
<dbReference type="SUPFAM" id="SSF53448">
    <property type="entry name" value="Nucleotide-diphospho-sugar transferases"/>
    <property type="match status" value="1"/>
</dbReference>
<evidence type="ECO:0000256" key="7">
    <source>
        <dbReference type="ARBA" id="ARBA00048493"/>
    </source>
</evidence>
<dbReference type="InterPro" id="IPR050065">
    <property type="entry name" value="GlmU-like"/>
</dbReference>
<dbReference type="EMBL" id="MFQN01000006">
    <property type="protein sequence ID" value="OGH75570.1"/>
    <property type="molecule type" value="Genomic_DNA"/>
</dbReference>
<evidence type="ECO:0000313" key="10">
    <source>
        <dbReference type="EMBL" id="OGH75570.1"/>
    </source>
</evidence>
<evidence type="ECO:0000256" key="8">
    <source>
        <dbReference type="ARBA" id="ARBA00049628"/>
    </source>
</evidence>
<dbReference type="PANTHER" id="PTHR43584">
    <property type="entry name" value="NUCLEOTIDYL TRANSFERASE"/>
    <property type="match status" value="1"/>
</dbReference>
<accession>A0A1F6MVQ1</accession>
<comment type="function">
    <text evidence="8">Catalyzes the last two sequential reactions in the de novo biosynthetic pathway for UDP-N-acetylglucosamine (UDP-GlcNAc). The C-terminal domain catalyzes the transfer of acetyl group from acetyl coenzyme A to glucosamine-1-phosphate (GlcN-1-P) to produce N-acetylglucosamine-1-phosphate (GlcNAc-1-P), which is converted into UDP-GlcNAc by the transfer of uridine 5-monophosphate (from uridine 5-triphosphate), a reaction catalyzed by the N-terminal domain.</text>
</comment>
<dbReference type="STRING" id="1798692.A3G00_00325"/>
<evidence type="ECO:0000259" key="9">
    <source>
        <dbReference type="Pfam" id="PF12804"/>
    </source>
</evidence>
<keyword evidence="5" id="KW-0012">Acyltransferase</keyword>
<dbReference type="PANTHER" id="PTHR43584:SF3">
    <property type="entry name" value="BIFUNCTIONAL PROTEIN GLMU"/>
    <property type="match status" value="1"/>
</dbReference>
<comment type="catalytic activity">
    <reaction evidence="7">
        <text>N-acetyl-alpha-D-glucosamine 1-phosphate + UTP + H(+) = UDP-N-acetyl-alpha-D-glucosamine + diphosphate</text>
        <dbReference type="Rhea" id="RHEA:13509"/>
        <dbReference type="ChEBI" id="CHEBI:15378"/>
        <dbReference type="ChEBI" id="CHEBI:33019"/>
        <dbReference type="ChEBI" id="CHEBI:46398"/>
        <dbReference type="ChEBI" id="CHEBI:57705"/>
        <dbReference type="ChEBI" id="CHEBI:57776"/>
        <dbReference type="EC" id="2.7.7.23"/>
    </reaction>
</comment>
<dbReference type="InterPro" id="IPR025877">
    <property type="entry name" value="MobA-like_NTP_Trfase"/>
</dbReference>
<proteinExistence type="inferred from homology"/>
<evidence type="ECO:0000256" key="4">
    <source>
        <dbReference type="ARBA" id="ARBA00022695"/>
    </source>
</evidence>
<sequence>MSLDLNNIGVVVLAAGRGSRLNCADAPKVMLKIGGRPIVSYIIDALKQAGFSQKQICLVVGFQKEQVQEHFGDNVSYATQEEQKGTAHAAYVGMRSLPPEIKQVLVIGGDDSAFYTSETILDFINAHREAEARLSLLSAELENPGLVGKIVRYSDKSIAIIEKEYWTDLEKNTKEVSTGTFCFDCEWFEEMFPTMPPLRKLGEYGLPTALAIARGQGVKYQVIKLKNPNEWFGINTAEELRVADEKKRQ</sequence>
<dbReference type="Pfam" id="PF12804">
    <property type="entry name" value="NTP_transf_3"/>
    <property type="match status" value="1"/>
</dbReference>
<evidence type="ECO:0000256" key="1">
    <source>
        <dbReference type="ARBA" id="ARBA00007707"/>
    </source>
</evidence>
<gene>
    <name evidence="10" type="ORF">A3G00_00325</name>
</gene>
<dbReference type="Proteomes" id="UP000178347">
    <property type="component" value="Unassembled WGS sequence"/>
</dbReference>
<evidence type="ECO:0000256" key="6">
    <source>
        <dbReference type="ARBA" id="ARBA00048247"/>
    </source>
</evidence>
<dbReference type="Gene3D" id="3.90.550.10">
    <property type="entry name" value="Spore Coat Polysaccharide Biosynthesis Protein SpsA, Chain A"/>
    <property type="match status" value="1"/>
</dbReference>
<protein>
    <recommendedName>
        <fullName evidence="9">MobA-like NTP transferase domain-containing protein</fullName>
    </recommendedName>
</protein>
<keyword evidence="4" id="KW-0548">Nucleotidyltransferase</keyword>
<comment type="similarity">
    <text evidence="1">In the C-terminal section; belongs to the transferase hexapeptide repeat family.</text>
</comment>
<name>A0A1F6MVQ1_9BACT</name>